<keyword evidence="3" id="KW-1185">Reference proteome</keyword>
<evidence type="ECO:0000256" key="1">
    <source>
        <dbReference type="SAM" id="SignalP"/>
    </source>
</evidence>
<accession>A0A0E0MF81</accession>
<protein>
    <submittedName>
        <fullName evidence="2">Uncharacterized protein</fullName>
    </submittedName>
</protein>
<dbReference type="PANTHER" id="PTHR48158">
    <property type="entry name" value="OS11G0453550 PROTEIN"/>
    <property type="match status" value="1"/>
</dbReference>
<dbReference type="Proteomes" id="UP000026962">
    <property type="component" value="Chromosome 11"/>
</dbReference>
<evidence type="ECO:0000313" key="2">
    <source>
        <dbReference type="EnsemblPlants" id="OPUNC11G10690.1"/>
    </source>
</evidence>
<dbReference type="HOGENOM" id="CLU_153463_0_0_1"/>
<proteinExistence type="predicted"/>
<feature type="chain" id="PRO_5002367901" evidence="1">
    <location>
        <begin position="32"/>
        <end position="98"/>
    </location>
</feature>
<dbReference type="Gramene" id="OPUNC11G10690.1">
    <property type="protein sequence ID" value="OPUNC11G10690.1"/>
    <property type="gene ID" value="OPUNC11G10690"/>
</dbReference>
<feature type="signal peptide" evidence="1">
    <location>
        <begin position="1"/>
        <end position="31"/>
    </location>
</feature>
<organism evidence="2">
    <name type="scientific">Oryza punctata</name>
    <name type="common">Red rice</name>
    <dbReference type="NCBI Taxonomy" id="4537"/>
    <lineage>
        <taxon>Eukaryota</taxon>
        <taxon>Viridiplantae</taxon>
        <taxon>Streptophyta</taxon>
        <taxon>Embryophyta</taxon>
        <taxon>Tracheophyta</taxon>
        <taxon>Spermatophyta</taxon>
        <taxon>Magnoliopsida</taxon>
        <taxon>Liliopsida</taxon>
        <taxon>Poales</taxon>
        <taxon>Poaceae</taxon>
        <taxon>BOP clade</taxon>
        <taxon>Oryzoideae</taxon>
        <taxon>Oryzeae</taxon>
        <taxon>Oryzinae</taxon>
        <taxon>Oryza</taxon>
    </lineage>
</organism>
<dbReference type="OMA" id="SNMPMGV"/>
<sequence>MAKCVKHNTQRVLFLFLLLVVCSTIPTQTRGETTSKIGSNMPMGVKNAFRVGGVKLNVCAQTAGGFYCCSKDQLCYPTLEQCIPKCNYKEKARRGLRG</sequence>
<reference evidence="2" key="2">
    <citation type="submission" date="2018-05" db="EMBL/GenBank/DDBJ databases">
        <title>OpunRS2 (Oryza punctata Reference Sequence Version 2).</title>
        <authorList>
            <person name="Zhang J."/>
            <person name="Kudrna D."/>
            <person name="Lee S."/>
            <person name="Talag J."/>
            <person name="Welchert J."/>
            <person name="Wing R.A."/>
        </authorList>
    </citation>
    <scope>NUCLEOTIDE SEQUENCE [LARGE SCALE GENOMIC DNA]</scope>
</reference>
<dbReference type="EnsemblPlants" id="OPUNC11G10690.1">
    <property type="protein sequence ID" value="OPUNC11G10690.1"/>
    <property type="gene ID" value="OPUNC11G10690"/>
</dbReference>
<name>A0A0E0MF81_ORYPU</name>
<reference evidence="2" key="1">
    <citation type="submission" date="2015-04" db="UniProtKB">
        <authorList>
            <consortium name="EnsemblPlants"/>
        </authorList>
    </citation>
    <scope>IDENTIFICATION</scope>
</reference>
<evidence type="ECO:0000313" key="3">
    <source>
        <dbReference type="Proteomes" id="UP000026962"/>
    </source>
</evidence>
<keyword evidence="1" id="KW-0732">Signal</keyword>
<dbReference type="PANTHER" id="PTHR48158:SF1">
    <property type="entry name" value="OS11G0453550 PROTEIN"/>
    <property type="match status" value="1"/>
</dbReference>
<dbReference type="AlphaFoldDB" id="A0A0E0MF81"/>